<proteinExistence type="predicted"/>
<reference evidence="3" key="1">
    <citation type="submission" date="2021-02" db="EMBL/GenBank/DDBJ databases">
        <authorList>
            <person name="Nowell W R."/>
        </authorList>
    </citation>
    <scope>NUCLEOTIDE SEQUENCE</scope>
</reference>
<evidence type="ECO:0000256" key="1">
    <source>
        <dbReference type="SAM" id="MobiDB-lite"/>
    </source>
</evidence>
<dbReference type="Proteomes" id="UP000682733">
    <property type="component" value="Unassembled WGS sequence"/>
</dbReference>
<dbReference type="AlphaFoldDB" id="A0A8S2JW78"/>
<evidence type="ECO:0000313" key="3">
    <source>
        <dbReference type="EMBL" id="CAF3826314.1"/>
    </source>
</evidence>
<dbReference type="Proteomes" id="UP000677228">
    <property type="component" value="Unassembled WGS sequence"/>
</dbReference>
<feature type="region of interest" description="Disordered" evidence="1">
    <location>
        <begin position="61"/>
        <end position="80"/>
    </location>
</feature>
<sequence length="80" mass="9603">MMLSTSNVVDISEERNEQNICETMVHEYLEELNNIIEQYQNEFDRKKNYLIDYTDDMEKASHNDTSIIDPMVNEKVRQQQ</sequence>
<evidence type="ECO:0000313" key="2">
    <source>
        <dbReference type="EMBL" id="CAF1060800.1"/>
    </source>
</evidence>
<name>A0A8S2JW78_9BILA</name>
<comment type="caution">
    <text evidence="3">The sequence shown here is derived from an EMBL/GenBank/DDBJ whole genome shotgun (WGS) entry which is preliminary data.</text>
</comment>
<protein>
    <submittedName>
        <fullName evidence="3">Uncharacterized protein</fullName>
    </submittedName>
</protein>
<gene>
    <name evidence="2" type="ORF">OVA965_LOCUS17403</name>
    <name evidence="3" type="ORF">TMI583_LOCUS17414</name>
</gene>
<dbReference type="EMBL" id="CAJNOK010008338">
    <property type="protein sequence ID" value="CAF1060800.1"/>
    <property type="molecule type" value="Genomic_DNA"/>
</dbReference>
<organism evidence="3 4">
    <name type="scientific">Didymodactylos carnosus</name>
    <dbReference type="NCBI Taxonomy" id="1234261"/>
    <lineage>
        <taxon>Eukaryota</taxon>
        <taxon>Metazoa</taxon>
        <taxon>Spiralia</taxon>
        <taxon>Gnathifera</taxon>
        <taxon>Rotifera</taxon>
        <taxon>Eurotatoria</taxon>
        <taxon>Bdelloidea</taxon>
        <taxon>Philodinida</taxon>
        <taxon>Philodinidae</taxon>
        <taxon>Didymodactylos</taxon>
    </lineage>
</organism>
<accession>A0A8S2JW78</accession>
<dbReference type="EMBL" id="CAJOBA010008353">
    <property type="protein sequence ID" value="CAF3826314.1"/>
    <property type="molecule type" value="Genomic_DNA"/>
</dbReference>
<evidence type="ECO:0000313" key="4">
    <source>
        <dbReference type="Proteomes" id="UP000682733"/>
    </source>
</evidence>